<dbReference type="Proteomes" id="UP000027153">
    <property type="component" value="Unassembled WGS sequence"/>
</dbReference>
<proteinExistence type="predicted"/>
<name>A0A062V850_9EURY</name>
<dbReference type="EMBL" id="JMIY01000005">
    <property type="protein sequence ID" value="KCZ71555.1"/>
    <property type="molecule type" value="Genomic_DNA"/>
</dbReference>
<reference evidence="1 2" key="1">
    <citation type="journal article" date="2013" name="Nature">
        <title>Anaerobic oxidation of methane coupled to nitrate reduction in a novel archaeal lineage.</title>
        <authorList>
            <person name="Haroon M.F."/>
            <person name="Hu S."/>
            <person name="Shi Y."/>
            <person name="Imelfort M."/>
            <person name="Keller J."/>
            <person name="Hugenholtz P."/>
            <person name="Yuan Z."/>
            <person name="Tyson G.W."/>
        </authorList>
    </citation>
    <scope>NUCLEOTIDE SEQUENCE [LARGE SCALE GENOMIC DNA]</scope>
    <source>
        <strain evidence="1 2">ANME-2d</strain>
    </source>
</reference>
<comment type="caution">
    <text evidence="1">The sequence shown here is derived from an EMBL/GenBank/DDBJ whole genome shotgun (WGS) entry which is preliminary data.</text>
</comment>
<protein>
    <submittedName>
        <fullName evidence="1">Uncharacterized protein</fullName>
    </submittedName>
</protein>
<evidence type="ECO:0000313" key="2">
    <source>
        <dbReference type="Proteomes" id="UP000027153"/>
    </source>
</evidence>
<accession>A0A062V850</accession>
<sequence length="41" mass="4885">MDTKFYYHADPITIYKDDILKTDCVPNETIDLEPIRKVQKL</sequence>
<organism evidence="1 2">
    <name type="scientific">Candidatus Methanoperedens nitratireducens</name>
    <dbReference type="NCBI Taxonomy" id="1392998"/>
    <lineage>
        <taxon>Archaea</taxon>
        <taxon>Methanobacteriati</taxon>
        <taxon>Methanobacteriota</taxon>
        <taxon>Stenosarchaea group</taxon>
        <taxon>Methanomicrobia</taxon>
        <taxon>Methanosarcinales</taxon>
        <taxon>ANME-2 cluster</taxon>
        <taxon>Candidatus Methanoperedentaceae</taxon>
        <taxon>Candidatus Methanoperedens</taxon>
    </lineage>
</organism>
<evidence type="ECO:0000313" key="1">
    <source>
        <dbReference type="EMBL" id="KCZ71555.1"/>
    </source>
</evidence>
<keyword evidence="2" id="KW-1185">Reference proteome</keyword>
<dbReference type="AlphaFoldDB" id="A0A062V850"/>
<gene>
    <name evidence="1" type="ORF">ANME2D_02288</name>
</gene>